<sequence>MLLEANSRIQLPNGMPITRKSQKSHWLDHRPTLRIYITAGILIGVGSLEPRSSSLLRNLGI</sequence>
<protein>
    <submittedName>
        <fullName evidence="1">Uncharacterized protein</fullName>
    </submittedName>
</protein>
<dbReference type="Proteomes" id="UP001629113">
    <property type="component" value="Unassembled WGS sequence"/>
</dbReference>
<gene>
    <name evidence="1" type="ORF">PVAG01_03539</name>
</gene>
<accession>A0ABR4PLR8</accession>
<proteinExistence type="predicted"/>
<comment type="caution">
    <text evidence="1">The sequence shown here is derived from an EMBL/GenBank/DDBJ whole genome shotgun (WGS) entry which is preliminary data.</text>
</comment>
<organism evidence="1 2">
    <name type="scientific">Phlyctema vagabunda</name>
    <dbReference type="NCBI Taxonomy" id="108571"/>
    <lineage>
        <taxon>Eukaryota</taxon>
        <taxon>Fungi</taxon>
        <taxon>Dikarya</taxon>
        <taxon>Ascomycota</taxon>
        <taxon>Pezizomycotina</taxon>
        <taxon>Leotiomycetes</taxon>
        <taxon>Helotiales</taxon>
        <taxon>Dermateaceae</taxon>
        <taxon>Phlyctema</taxon>
    </lineage>
</organism>
<keyword evidence="2" id="KW-1185">Reference proteome</keyword>
<name>A0ABR4PLR8_9HELO</name>
<evidence type="ECO:0000313" key="1">
    <source>
        <dbReference type="EMBL" id="KAL3424258.1"/>
    </source>
</evidence>
<reference evidence="1 2" key="1">
    <citation type="submission" date="2024-06" db="EMBL/GenBank/DDBJ databases">
        <title>Complete genome of Phlyctema vagabunda strain 19-DSS-EL-015.</title>
        <authorList>
            <person name="Fiorenzani C."/>
        </authorList>
    </citation>
    <scope>NUCLEOTIDE SEQUENCE [LARGE SCALE GENOMIC DNA]</scope>
    <source>
        <strain evidence="1 2">19-DSS-EL-015</strain>
    </source>
</reference>
<evidence type="ECO:0000313" key="2">
    <source>
        <dbReference type="Proteomes" id="UP001629113"/>
    </source>
</evidence>
<dbReference type="EMBL" id="JBFCZG010000003">
    <property type="protein sequence ID" value="KAL3424258.1"/>
    <property type="molecule type" value="Genomic_DNA"/>
</dbReference>